<organism evidence="2 3">
    <name type="scientific">Mucilaginibacter yixingensis</name>
    <dbReference type="NCBI Taxonomy" id="1295612"/>
    <lineage>
        <taxon>Bacteria</taxon>
        <taxon>Pseudomonadati</taxon>
        <taxon>Bacteroidota</taxon>
        <taxon>Sphingobacteriia</taxon>
        <taxon>Sphingobacteriales</taxon>
        <taxon>Sphingobacteriaceae</taxon>
        <taxon>Mucilaginibacter</taxon>
    </lineage>
</organism>
<dbReference type="OrthoDB" id="1013052at2"/>
<keyword evidence="3" id="KW-1185">Reference proteome</keyword>
<dbReference type="PROSITE" id="PS51257">
    <property type="entry name" value="PROKAR_LIPOPROTEIN"/>
    <property type="match status" value="1"/>
</dbReference>
<dbReference type="AlphaFoldDB" id="A0A2T5J7H7"/>
<sequence>MKKIYNLLALVAVIGSLSACRPLDKTYDELGGVPAPTASAVTASLTLSAADYGLLPATNYAKTSLSFKIKDDAAASIPTILASKYPTYGEKSSIAVTYGVTNPSIKLADSVNANVAITLQVGPPSDYRWTAFTYKGANISANNFDDLSASAALNWLKFKNQTPPADYTIRVLTYLYFESNVTASTGTLTTDAFIYTAANDWQKIYCVKPAQYATVNRGVNNAFVTADAANIPSILGAFLKADAAVMATAKAADVIYVNYKYQTSATVSYQRVLPLTFDGSNWVTTPTPATLQFLKTNGTWVADNTVTYKLTTADYAQIKTMPTTINIQTALDNVASFGDFNVSTPLSSTTGWTDAQVNACINLILLHDFPTAVANQKFVITYVAYNGSTFNVTKTFVYNSGAFTVAP</sequence>
<protein>
    <recommendedName>
        <fullName evidence="4">DUF5017 domain-containing protein</fullName>
    </recommendedName>
</protein>
<evidence type="ECO:0000313" key="2">
    <source>
        <dbReference type="EMBL" id="PTQ95059.1"/>
    </source>
</evidence>
<evidence type="ECO:0000256" key="1">
    <source>
        <dbReference type="SAM" id="SignalP"/>
    </source>
</evidence>
<dbReference type="Proteomes" id="UP000244168">
    <property type="component" value="Unassembled WGS sequence"/>
</dbReference>
<name>A0A2T5J7H7_9SPHI</name>
<feature type="chain" id="PRO_5015419805" description="DUF5017 domain-containing protein" evidence="1">
    <location>
        <begin position="20"/>
        <end position="407"/>
    </location>
</feature>
<accession>A0A2T5J7H7</accession>
<dbReference type="EMBL" id="QAOQ01000006">
    <property type="protein sequence ID" value="PTQ95059.1"/>
    <property type="molecule type" value="Genomic_DNA"/>
</dbReference>
<gene>
    <name evidence="2" type="ORF">C8P68_106274</name>
</gene>
<comment type="caution">
    <text evidence="2">The sequence shown here is derived from an EMBL/GenBank/DDBJ whole genome shotgun (WGS) entry which is preliminary data.</text>
</comment>
<dbReference type="RefSeq" id="WP_107829936.1">
    <property type="nucleotide sequence ID" value="NZ_CP160205.1"/>
</dbReference>
<feature type="signal peptide" evidence="1">
    <location>
        <begin position="1"/>
        <end position="19"/>
    </location>
</feature>
<evidence type="ECO:0008006" key="4">
    <source>
        <dbReference type="Google" id="ProtNLM"/>
    </source>
</evidence>
<keyword evidence="1" id="KW-0732">Signal</keyword>
<proteinExistence type="predicted"/>
<evidence type="ECO:0000313" key="3">
    <source>
        <dbReference type="Proteomes" id="UP000244168"/>
    </source>
</evidence>
<reference evidence="2 3" key="1">
    <citation type="submission" date="2018-04" db="EMBL/GenBank/DDBJ databases">
        <title>Genomic Encyclopedia of Archaeal and Bacterial Type Strains, Phase II (KMG-II): from individual species to whole genera.</title>
        <authorList>
            <person name="Goeker M."/>
        </authorList>
    </citation>
    <scope>NUCLEOTIDE SEQUENCE [LARGE SCALE GENOMIC DNA]</scope>
    <source>
        <strain evidence="2 3">DSM 26809</strain>
    </source>
</reference>